<evidence type="ECO:0000256" key="8">
    <source>
        <dbReference type="ARBA" id="ARBA00023143"/>
    </source>
</evidence>
<dbReference type="eggNOG" id="COG1987">
    <property type="taxonomic scope" value="Bacteria"/>
</dbReference>
<keyword evidence="7 9" id="KW-0472">Membrane</keyword>
<keyword evidence="11" id="KW-0969">Cilium</keyword>
<dbReference type="AlphaFoldDB" id="H1XQ09"/>
<dbReference type="PIRSF" id="PIRSF004669">
    <property type="entry name" value="FliQ"/>
    <property type="match status" value="1"/>
</dbReference>
<evidence type="ECO:0000313" key="11">
    <source>
        <dbReference type="EMBL" id="EHO42260.1"/>
    </source>
</evidence>
<comment type="similarity">
    <text evidence="2 9">Belongs to the FliQ/MopD/SpaQ family.</text>
</comment>
<evidence type="ECO:0000313" key="12">
    <source>
        <dbReference type="Proteomes" id="UP000004671"/>
    </source>
</evidence>
<evidence type="ECO:0000256" key="2">
    <source>
        <dbReference type="ARBA" id="ARBA00006156"/>
    </source>
</evidence>
<reference evidence="10 13" key="2">
    <citation type="submission" date="2016-11" db="EMBL/GenBank/DDBJ databases">
        <title>Genomic analysis of Caldithrix abyssi and proposal of a novel bacterial phylum Caldithrichaeota.</title>
        <authorList>
            <person name="Kublanov I."/>
            <person name="Sigalova O."/>
            <person name="Gavrilov S."/>
            <person name="Lebedinsky A."/>
            <person name="Ivanova N."/>
            <person name="Daum C."/>
            <person name="Reddy T."/>
            <person name="Klenk H.P."/>
            <person name="Goker M."/>
            <person name="Reva O."/>
            <person name="Miroshnichenko M."/>
            <person name="Kyprides N."/>
            <person name="Woyke T."/>
            <person name="Gelfand M."/>
        </authorList>
    </citation>
    <scope>NUCLEOTIDE SEQUENCE [LARGE SCALE GENOMIC DNA]</scope>
    <source>
        <strain evidence="10 13">LF13</strain>
    </source>
</reference>
<dbReference type="KEGG" id="caby:Cabys_1486"/>
<comment type="function">
    <text evidence="9">Role in flagellar biosynthesis.</text>
</comment>
<dbReference type="PaxDb" id="880073-Calab_2650"/>
<keyword evidence="5 9" id="KW-0812">Transmembrane</keyword>
<gene>
    <name evidence="9 10" type="primary">fliQ</name>
    <name evidence="10" type="ORF">Cabys_1486</name>
    <name evidence="11" type="ORF">Calab_2650</name>
</gene>
<dbReference type="EMBL" id="CP018099">
    <property type="protein sequence ID" value="APF18235.1"/>
    <property type="molecule type" value="Genomic_DNA"/>
</dbReference>
<reference evidence="11 12" key="1">
    <citation type="submission" date="2011-09" db="EMBL/GenBank/DDBJ databases">
        <title>The permanent draft genome of Caldithrix abyssi DSM 13497.</title>
        <authorList>
            <consortium name="US DOE Joint Genome Institute (JGI-PGF)"/>
            <person name="Lucas S."/>
            <person name="Han J."/>
            <person name="Lapidus A."/>
            <person name="Bruce D."/>
            <person name="Goodwin L."/>
            <person name="Pitluck S."/>
            <person name="Peters L."/>
            <person name="Kyrpides N."/>
            <person name="Mavromatis K."/>
            <person name="Ivanova N."/>
            <person name="Mikhailova N."/>
            <person name="Chertkov O."/>
            <person name="Detter J.C."/>
            <person name="Tapia R."/>
            <person name="Han C."/>
            <person name="Land M."/>
            <person name="Hauser L."/>
            <person name="Markowitz V."/>
            <person name="Cheng J.-F."/>
            <person name="Hugenholtz P."/>
            <person name="Woyke T."/>
            <person name="Wu D."/>
            <person name="Spring S."/>
            <person name="Brambilla E."/>
            <person name="Klenk H.-P."/>
            <person name="Eisen J.A."/>
        </authorList>
    </citation>
    <scope>NUCLEOTIDE SEQUENCE [LARGE SCALE GENOMIC DNA]</scope>
    <source>
        <strain evidence="11 12">DSM 13497</strain>
    </source>
</reference>
<accession>H1XQ09</accession>
<keyword evidence="4 9" id="KW-1003">Cell membrane</keyword>
<evidence type="ECO:0000256" key="4">
    <source>
        <dbReference type="ARBA" id="ARBA00022475"/>
    </source>
</evidence>
<evidence type="ECO:0000256" key="1">
    <source>
        <dbReference type="ARBA" id="ARBA00004651"/>
    </source>
</evidence>
<dbReference type="PANTHER" id="PTHR34040">
    <property type="entry name" value="FLAGELLAR BIOSYNTHETIC PROTEIN FLIQ"/>
    <property type="match status" value="1"/>
</dbReference>
<evidence type="ECO:0000256" key="6">
    <source>
        <dbReference type="ARBA" id="ARBA00022989"/>
    </source>
</evidence>
<feature type="transmembrane region" description="Helical" evidence="9">
    <location>
        <begin position="17"/>
        <end position="38"/>
    </location>
</feature>
<dbReference type="Pfam" id="PF01313">
    <property type="entry name" value="Bac_export_3"/>
    <property type="match status" value="1"/>
</dbReference>
<dbReference type="NCBIfam" id="TIGR01402">
    <property type="entry name" value="fliQ"/>
    <property type="match status" value="1"/>
</dbReference>
<keyword evidence="8 9" id="KW-0975">Bacterial flagellum</keyword>
<dbReference type="InParanoid" id="H1XQ09"/>
<organism evidence="11 12">
    <name type="scientific">Caldithrix abyssi DSM 13497</name>
    <dbReference type="NCBI Taxonomy" id="880073"/>
    <lineage>
        <taxon>Bacteria</taxon>
        <taxon>Pseudomonadati</taxon>
        <taxon>Calditrichota</taxon>
        <taxon>Calditrichia</taxon>
        <taxon>Calditrichales</taxon>
        <taxon>Calditrichaceae</taxon>
        <taxon>Caldithrix</taxon>
    </lineage>
</organism>
<evidence type="ECO:0000256" key="3">
    <source>
        <dbReference type="ARBA" id="ARBA00021718"/>
    </source>
</evidence>
<dbReference type="EMBL" id="CM001402">
    <property type="protein sequence ID" value="EHO42260.1"/>
    <property type="molecule type" value="Genomic_DNA"/>
</dbReference>
<evidence type="ECO:0000256" key="9">
    <source>
        <dbReference type="RuleBase" id="RU364090"/>
    </source>
</evidence>
<sequence>MTTDFVLYISRQALTTAFYILLPVLGVGMLIGLVVGVFQAATQINEMTLAFVPKIIVMFLVIFLLLPWFLNLLMDFTVEIFNYMVLVSQ</sequence>
<keyword evidence="12" id="KW-1185">Reference proteome</keyword>
<dbReference type="GO" id="GO:0044780">
    <property type="term" value="P:bacterial-type flagellum assembly"/>
    <property type="evidence" value="ECO:0007669"/>
    <property type="project" value="InterPro"/>
</dbReference>
<dbReference type="FunCoup" id="H1XQ09">
    <property type="interactions" value="83"/>
</dbReference>
<dbReference type="HOGENOM" id="CLU_164516_2_0_0"/>
<dbReference type="Proteomes" id="UP000004671">
    <property type="component" value="Chromosome"/>
</dbReference>
<keyword evidence="6 9" id="KW-1133">Transmembrane helix</keyword>
<evidence type="ECO:0000256" key="5">
    <source>
        <dbReference type="ARBA" id="ARBA00022692"/>
    </source>
</evidence>
<evidence type="ECO:0000256" key="7">
    <source>
        <dbReference type="ARBA" id="ARBA00023136"/>
    </source>
</evidence>
<keyword evidence="11" id="KW-0282">Flagellum</keyword>
<dbReference type="PRINTS" id="PR00952">
    <property type="entry name" value="TYPE3IMQPROT"/>
</dbReference>
<dbReference type="Proteomes" id="UP000183868">
    <property type="component" value="Chromosome"/>
</dbReference>
<evidence type="ECO:0000313" key="13">
    <source>
        <dbReference type="Proteomes" id="UP000183868"/>
    </source>
</evidence>
<dbReference type="RefSeq" id="WP_006929544.1">
    <property type="nucleotide sequence ID" value="NZ_CM001402.1"/>
</dbReference>
<keyword evidence="11" id="KW-0966">Cell projection</keyword>
<dbReference type="GO" id="GO:0009425">
    <property type="term" value="C:bacterial-type flagellum basal body"/>
    <property type="evidence" value="ECO:0007669"/>
    <property type="project" value="UniProtKB-SubCell"/>
</dbReference>
<dbReference type="PANTHER" id="PTHR34040:SF2">
    <property type="entry name" value="FLAGELLAR BIOSYNTHETIC PROTEIN FLIQ"/>
    <property type="match status" value="1"/>
</dbReference>
<comment type="subcellular location">
    <subcellularLocation>
        <location evidence="1 9">Cell membrane</location>
        <topology evidence="1">Multi-pass membrane protein</topology>
    </subcellularLocation>
    <subcellularLocation>
        <location evidence="9">Bacterial flagellum basal body</location>
    </subcellularLocation>
</comment>
<dbReference type="InterPro" id="IPR006305">
    <property type="entry name" value="FliQ"/>
</dbReference>
<name>H1XQ09_CALAY</name>
<feature type="transmembrane region" description="Helical" evidence="9">
    <location>
        <begin position="50"/>
        <end position="70"/>
    </location>
</feature>
<dbReference type="GO" id="GO:0009306">
    <property type="term" value="P:protein secretion"/>
    <property type="evidence" value="ECO:0007669"/>
    <property type="project" value="InterPro"/>
</dbReference>
<proteinExistence type="inferred from homology"/>
<dbReference type="GO" id="GO:0005886">
    <property type="term" value="C:plasma membrane"/>
    <property type="evidence" value="ECO:0007669"/>
    <property type="project" value="UniProtKB-SubCell"/>
</dbReference>
<dbReference type="InterPro" id="IPR002191">
    <property type="entry name" value="Bac_export_3"/>
</dbReference>
<protein>
    <recommendedName>
        <fullName evidence="3 9">Flagellar biosynthetic protein FliQ</fullName>
    </recommendedName>
</protein>
<evidence type="ECO:0000313" key="10">
    <source>
        <dbReference type="EMBL" id="APF18235.1"/>
    </source>
</evidence>
<dbReference type="STRING" id="880073.Cabys_1486"/>